<sequence length="846" mass="94030">MAPPTTPVTSRMRHSGLDTLPRTGRSADSGYGSVETSPTKLPPNRLSDRTSLSLAARLESESLQSYDGTGSEASGSERSNNASEPEIFGSPSVGSEKFATLPRASRRRISRTDSYPVQLDHPTYHIRHGSDTDVSPGRVSSLRALDRFVPLRDHSTPGSEKLRTTKPLEELTLSERLVRHNQDAPDPFCFRRRPLPPSPTETRKARRPSQGRTVLDSTSHNLTDRRVSNSVWSVGGMAPNQGAVDDGRGGRVQSGTNAPMFHTLFPPSKPRAQEDVEKHEARLAQKTYWEGTQLVKEDHHGKTTSKSLTEMRTLPVAPFKVLDAPNLRDDYYCSILAFSPVYQTLAVGLGTRLYSWSEETGVQTLEDNGSQDLSWLTTLDFSSAQGKKCILAYGRSNGLLNLMSLWDAPTLYDRQYPRFRFAPHVEEAPVACGSVFYYAIEWPLTYETFRHNWRGSVQCLAYISAHSQQICGLSWSPSGNLFATGGNDNQCFLFETEKVTTEQEENNRDQVFNQLFSAFREPIPPQDFDLRHFLGGLVTEASPSTSQLPTPLDSSSSIQHQVSNTSSQSASNRPQAIGSIDDRLTRMPIASPFARFFRPNTTTRFWDLNRLVSERVEPRYPPSLPTNIRAASDLFRNPISDTSGEPRTIEERHAKHRWEHSAAVKAIAFCPWRDGLVATGGGSHDKCIHFYHTTSGVALATIAVHAQVTSLIWSTTRREIAATFGYAQPDHPYRIAVFSWPECRQVAAIPWEGEHRALYAIPYPRGPPDYRAARDATGRSRDRRDKRKNRTAMEGCIVVAASDESIKFHEVWSGGKKATVGGSGLLGGSDILEDLEGIDKDGEVIR</sequence>
<dbReference type="InterPro" id="IPR015943">
    <property type="entry name" value="WD40/YVTN_repeat-like_dom_sf"/>
</dbReference>
<keyword evidence="6" id="KW-1185">Reference proteome</keyword>
<dbReference type="Proteomes" id="UP000078559">
    <property type="component" value="Chromosome 11"/>
</dbReference>
<dbReference type="InterPro" id="IPR001680">
    <property type="entry name" value="WD40_rpt"/>
</dbReference>
<feature type="repeat" description="WD" evidence="3">
    <location>
        <begin position="463"/>
        <end position="504"/>
    </location>
</feature>
<evidence type="ECO:0000256" key="4">
    <source>
        <dbReference type="SAM" id="MobiDB-lite"/>
    </source>
</evidence>
<evidence type="ECO:0000256" key="2">
    <source>
        <dbReference type="ARBA" id="ARBA00022737"/>
    </source>
</evidence>
<proteinExistence type="predicted"/>
<dbReference type="GO" id="GO:1905786">
    <property type="term" value="P:positive regulation of anaphase-promoting complex-dependent catabolic process"/>
    <property type="evidence" value="ECO:0007669"/>
    <property type="project" value="TreeGrafter"/>
</dbReference>
<dbReference type="GO" id="GO:0031145">
    <property type="term" value="P:anaphase-promoting complex-dependent catabolic process"/>
    <property type="evidence" value="ECO:0007669"/>
    <property type="project" value="TreeGrafter"/>
</dbReference>
<dbReference type="PANTHER" id="PTHR19918">
    <property type="entry name" value="CELL DIVISION CYCLE 20 CDC20 FIZZY -RELATED"/>
    <property type="match status" value="1"/>
</dbReference>
<dbReference type="PANTHER" id="PTHR19918:SF5">
    <property type="entry name" value="MEIOSIS-SPECIFIC APC_C ACTIVATOR PROTEIN AMA1"/>
    <property type="match status" value="1"/>
</dbReference>
<dbReference type="SMART" id="SM00320">
    <property type="entry name" value="WD40"/>
    <property type="match status" value="2"/>
</dbReference>
<dbReference type="GO" id="GO:1990757">
    <property type="term" value="F:ubiquitin ligase activator activity"/>
    <property type="evidence" value="ECO:0007669"/>
    <property type="project" value="TreeGrafter"/>
</dbReference>
<evidence type="ECO:0000313" key="5">
    <source>
        <dbReference type="EMBL" id="KUI73638.1"/>
    </source>
</evidence>
<dbReference type="Gene3D" id="2.130.10.10">
    <property type="entry name" value="YVTN repeat-like/Quinoprotein amine dehydrogenase"/>
    <property type="match status" value="2"/>
</dbReference>
<dbReference type="GO" id="GO:0010997">
    <property type="term" value="F:anaphase-promoting complex binding"/>
    <property type="evidence" value="ECO:0007669"/>
    <property type="project" value="InterPro"/>
</dbReference>
<dbReference type="PROSITE" id="PS50082">
    <property type="entry name" value="WD_REPEATS_2"/>
    <property type="match status" value="1"/>
</dbReference>
<dbReference type="SUPFAM" id="SSF50978">
    <property type="entry name" value="WD40 repeat-like"/>
    <property type="match status" value="1"/>
</dbReference>
<organism evidence="5 6">
    <name type="scientific">Cytospora mali</name>
    <name type="common">Apple Valsa canker fungus</name>
    <name type="synonym">Valsa mali</name>
    <dbReference type="NCBI Taxonomy" id="578113"/>
    <lineage>
        <taxon>Eukaryota</taxon>
        <taxon>Fungi</taxon>
        <taxon>Dikarya</taxon>
        <taxon>Ascomycota</taxon>
        <taxon>Pezizomycotina</taxon>
        <taxon>Sordariomycetes</taxon>
        <taxon>Sordariomycetidae</taxon>
        <taxon>Diaporthales</taxon>
        <taxon>Cytosporaceae</taxon>
        <taxon>Cytospora</taxon>
    </lineage>
</organism>
<feature type="region of interest" description="Disordered" evidence="4">
    <location>
        <begin position="176"/>
        <end position="227"/>
    </location>
</feature>
<feature type="compositionally biased region" description="Polar residues" evidence="4">
    <location>
        <begin position="210"/>
        <end position="221"/>
    </location>
</feature>
<feature type="region of interest" description="Disordered" evidence="4">
    <location>
        <begin position="1"/>
        <end position="138"/>
    </location>
</feature>
<evidence type="ECO:0000256" key="3">
    <source>
        <dbReference type="PROSITE-ProRule" id="PRU00221"/>
    </source>
</evidence>
<feature type="region of interest" description="Disordered" evidence="4">
    <location>
        <begin position="542"/>
        <end position="580"/>
    </location>
</feature>
<evidence type="ECO:0000313" key="6">
    <source>
        <dbReference type="Proteomes" id="UP000078559"/>
    </source>
</evidence>
<feature type="compositionally biased region" description="Polar residues" evidence="4">
    <location>
        <begin position="64"/>
        <end position="83"/>
    </location>
</feature>
<keyword evidence="2" id="KW-0677">Repeat</keyword>
<dbReference type="AlphaFoldDB" id="A0A194WC11"/>
<evidence type="ECO:0000256" key="1">
    <source>
        <dbReference type="ARBA" id="ARBA00022574"/>
    </source>
</evidence>
<dbReference type="GO" id="GO:0005680">
    <property type="term" value="C:anaphase-promoting complex"/>
    <property type="evidence" value="ECO:0007669"/>
    <property type="project" value="TreeGrafter"/>
</dbReference>
<reference evidence="5" key="1">
    <citation type="submission" date="2014-12" db="EMBL/GenBank/DDBJ databases">
        <title>Genome Sequence of Valsa Canker Pathogens Uncovers a Specific Adaption of Colonization on Woody Bark.</title>
        <authorList>
            <person name="Yin Z."/>
            <person name="Liu H."/>
            <person name="Gao X."/>
            <person name="Li Z."/>
            <person name="Song N."/>
            <person name="Ke X."/>
            <person name="Dai Q."/>
            <person name="Wu Y."/>
            <person name="Sun Y."/>
            <person name="Xu J.-R."/>
            <person name="Kang Z.K."/>
            <person name="Wang L."/>
            <person name="Huang L."/>
        </authorList>
    </citation>
    <scope>NUCLEOTIDE SEQUENCE [LARGE SCALE GENOMIC DNA]</scope>
    <source>
        <strain evidence="5">03-8</strain>
    </source>
</reference>
<accession>A0A194WC11</accession>
<dbReference type="OrthoDB" id="5197491at2759"/>
<dbReference type="InterPro" id="IPR036322">
    <property type="entry name" value="WD40_repeat_dom_sf"/>
</dbReference>
<dbReference type="InterPro" id="IPR033010">
    <property type="entry name" value="Cdc20/Fizzy"/>
</dbReference>
<dbReference type="EMBL" id="CM003108">
    <property type="protein sequence ID" value="KUI73638.1"/>
    <property type="molecule type" value="Genomic_DNA"/>
</dbReference>
<protein>
    <submittedName>
        <fullName evidence="5">Meiosis-specific APC/C activator protein AMA1</fullName>
    </submittedName>
</protein>
<gene>
    <name evidence="5" type="ORF">VM1G_09495</name>
</gene>
<feature type="compositionally biased region" description="Low complexity" evidence="4">
    <location>
        <begin position="51"/>
        <end position="63"/>
    </location>
</feature>
<feature type="compositionally biased region" description="Polar residues" evidence="4">
    <location>
        <begin position="542"/>
        <end position="574"/>
    </location>
</feature>
<dbReference type="Pfam" id="PF00400">
    <property type="entry name" value="WD40"/>
    <property type="match status" value="1"/>
</dbReference>
<name>A0A194WC11_CYTMA</name>
<keyword evidence="1 3" id="KW-0853">WD repeat</keyword>